<evidence type="ECO:0000313" key="7">
    <source>
        <dbReference type="Proteomes" id="UP000094067"/>
    </source>
</evidence>
<dbReference type="PRINTS" id="PR00032">
    <property type="entry name" value="HTHARAC"/>
</dbReference>
<keyword evidence="2" id="KW-0238">DNA-binding</keyword>
<reference evidence="6 7" key="1">
    <citation type="submission" date="2016-07" db="EMBL/GenBank/DDBJ databases">
        <title>Characterization of isolates of Eisenbergiella tayi derived from blood cultures, using whole genome sequencing.</title>
        <authorList>
            <person name="Burdz T."/>
            <person name="Wiebe D."/>
            <person name="Huynh C."/>
            <person name="Bernard K."/>
        </authorList>
    </citation>
    <scope>NUCLEOTIDE SEQUENCE [LARGE SCALE GENOMIC DNA]</scope>
    <source>
        <strain evidence="6 7">NML 110608</strain>
    </source>
</reference>
<dbReference type="GO" id="GO:0043565">
    <property type="term" value="F:sequence-specific DNA binding"/>
    <property type="evidence" value="ECO:0007669"/>
    <property type="project" value="InterPro"/>
</dbReference>
<dbReference type="Proteomes" id="UP000094067">
    <property type="component" value="Unassembled WGS sequence"/>
</dbReference>
<name>A0A1E3A4F1_9FIRM</name>
<keyword evidence="4" id="KW-0472">Membrane</keyword>
<dbReference type="Gene3D" id="1.10.10.60">
    <property type="entry name" value="Homeodomain-like"/>
    <property type="match status" value="2"/>
</dbReference>
<gene>
    <name evidence="6" type="primary">yesS_14</name>
    <name evidence="6" type="ORF">BEI61_04152</name>
</gene>
<evidence type="ECO:0000313" key="6">
    <source>
        <dbReference type="EMBL" id="ODM03357.1"/>
    </source>
</evidence>
<keyword evidence="4" id="KW-0812">Transmembrane</keyword>
<evidence type="ECO:0000259" key="5">
    <source>
        <dbReference type="PROSITE" id="PS01124"/>
    </source>
</evidence>
<sequence>MKYTARLFSSSKNTTLIKYFLSYFIILSILFLGFFLAVRLQLNHIYFKDLKDQTNKRLTNVMLQLDDDLSDVNQVHSLLSNDINLVLSRYKNENWYNYQAAQRMNEYTVSNSFIDTIVYVDNKTDSILSSGKHVYKEDGIYYVYTGTHYLPFPMMQYTDSNKSQLIFLSDETSSLLLYLPYNSNVESYSIFYVISAKDLQTTLETGSFNGITSVCLVTSDNRIVSGIHTDTIRPYLDGLVKEPGCYPIDSDDSMFVYKGLPSDLSLLALSSNKAILDQVSLAFRNTYMILVLLAACGIILILCSMRITYWPLHRLLTKLVDKPLPGRSYVDQIDAAFTTALSEKKELQKKLDKYRLSMQKSILDSIVSDSSNSKMNGIMDIDQFFSDEPDNMIFVIKISLPRKNFNANEVVEYLENALPDKNSCALLEAGKAHGIFMINYPGIEDNKDEVIRLLLSDYCRETGCAAAVSNGASSPLEIPYLYENALLADKYRQDAAVVSYTEIAPLIPSPSNLAYPYKNLDALALCLKTPDFKQAHELKKELFSQIDSASENGTLFPDFFIRCVLIDILTIIINAMNRMNIKFKNYSDLYFETLYLCRSCPYQEKGGEISRNVDELLATFEAEYANSAVHAAQIMEILQECYTSPDFSISVLADKFEVSIAYMSYLFKKKFDKNFSDYLWELRLAKAKDMLLNTSMPIDQISISVGYINVSSFRRKFKQEIGITPSQFRNGKG</sequence>
<dbReference type="PANTHER" id="PTHR43280:SF28">
    <property type="entry name" value="HTH-TYPE TRANSCRIPTIONAL ACTIVATOR RHAS"/>
    <property type="match status" value="1"/>
</dbReference>
<protein>
    <submittedName>
        <fullName evidence="6">HTH-type transcriptional regulator YesS</fullName>
    </submittedName>
</protein>
<dbReference type="PROSITE" id="PS00041">
    <property type="entry name" value="HTH_ARAC_FAMILY_1"/>
    <property type="match status" value="1"/>
</dbReference>
<dbReference type="PANTHER" id="PTHR43280">
    <property type="entry name" value="ARAC-FAMILY TRANSCRIPTIONAL REGULATOR"/>
    <property type="match status" value="1"/>
</dbReference>
<organism evidence="6 7">
    <name type="scientific">Eisenbergiella tayi</name>
    <dbReference type="NCBI Taxonomy" id="1432052"/>
    <lineage>
        <taxon>Bacteria</taxon>
        <taxon>Bacillati</taxon>
        <taxon>Bacillota</taxon>
        <taxon>Clostridia</taxon>
        <taxon>Lachnospirales</taxon>
        <taxon>Lachnospiraceae</taxon>
        <taxon>Eisenbergiella</taxon>
    </lineage>
</organism>
<dbReference type="InterPro" id="IPR020449">
    <property type="entry name" value="Tscrpt_reg_AraC-type_HTH"/>
</dbReference>
<evidence type="ECO:0000256" key="2">
    <source>
        <dbReference type="ARBA" id="ARBA00023125"/>
    </source>
</evidence>
<dbReference type="AlphaFoldDB" id="A0A1E3A4F1"/>
<dbReference type="EMBL" id="MCGH01000003">
    <property type="protein sequence ID" value="ODM03357.1"/>
    <property type="molecule type" value="Genomic_DNA"/>
</dbReference>
<dbReference type="PROSITE" id="PS01124">
    <property type="entry name" value="HTH_ARAC_FAMILY_2"/>
    <property type="match status" value="1"/>
</dbReference>
<proteinExistence type="predicted"/>
<feature type="transmembrane region" description="Helical" evidence="4">
    <location>
        <begin position="20"/>
        <end position="38"/>
    </location>
</feature>
<dbReference type="InterPro" id="IPR009057">
    <property type="entry name" value="Homeodomain-like_sf"/>
</dbReference>
<feature type="transmembrane region" description="Helical" evidence="4">
    <location>
        <begin position="287"/>
        <end position="312"/>
    </location>
</feature>
<dbReference type="InterPro" id="IPR018060">
    <property type="entry name" value="HTH_AraC"/>
</dbReference>
<dbReference type="SMART" id="SM00342">
    <property type="entry name" value="HTH_ARAC"/>
    <property type="match status" value="1"/>
</dbReference>
<keyword evidence="3" id="KW-0804">Transcription</keyword>
<evidence type="ECO:0000256" key="3">
    <source>
        <dbReference type="ARBA" id="ARBA00023163"/>
    </source>
</evidence>
<comment type="caution">
    <text evidence="6">The sequence shown here is derived from an EMBL/GenBank/DDBJ whole genome shotgun (WGS) entry which is preliminary data.</text>
</comment>
<evidence type="ECO:0000256" key="4">
    <source>
        <dbReference type="SAM" id="Phobius"/>
    </source>
</evidence>
<dbReference type="RefSeq" id="WP_069153853.1">
    <property type="nucleotide sequence ID" value="NZ_DAWDRA010000095.1"/>
</dbReference>
<feature type="domain" description="HTH araC/xylS-type" evidence="5">
    <location>
        <begin position="632"/>
        <end position="731"/>
    </location>
</feature>
<evidence type="ECO:0000256" key="1">
    <source>
        <dbReference type="ARBA" id="ARBA00023015"/>
    </source>
</evidence>
<keyword evidence="1" id="KW-0805">Transcription regulation</keyword>
<keyword evidence="4" id="KW-1133">Transmembrane helix</keyword>
<accession>A0A1E3A4F1</accession>
<dbReference type="SUPFAM" id="SSF46689">
    <property type="entry name" value="Homeodomain-like"/>
    <property type="match status" value="1"/>
</dbReference>
<dbReference type="GO" id="GO:0003700">
    <property type="term" value="F:DNA-binding transcription factor activity"/>
    <property type="evidence" value="ECO:0007669"/>
    <property type="project" value="InterPro"/>
</dbReference>
<dbReference type="InterPro" id="IPR018062">
    <property type="entry name" value="HTH_AraC-typ_CS"/>
</dbReference>
<dbReference type="Pfam" id="PF12833">
    <property type="entry name" value="HTH_18"/>
    <property type="match status" value="1"/>
</dbReference>